<dbReference type="AlphaFoldDB" id="A0A3P5WNH3"/>
<sequence>MIRKGRFALWNNEEYELVSYQRQYYLQSKNPSDLAKGFVKTNGNEHIFIKPVSVEEIDDAYEIVPYAMISGYRFAVKGFNEGLGTIALVTNNPFVKEKIAVRPYGKFEYIIEIPKDEILIEEDLIPISGF</sequence>
<dbReference type="OrthoDB" id="2218409at2"/>
<proteinExistence type="predicted"/>
<dbReference type="EMBL" id="UXAV01000019">
    <property type="protein sequence ID" value="VDC21081.1"/>
    <property type="molecule type" value="Genomic_DNA"/>
</dbReference>
<protein>
    <submittedName>
        <fullName evidence="1">Uncharacterized protein</fullName>
    </submittedName>
</protein>
<gene>
    <name evidence="1" type="ORF">FILTAD_00555</name>
</gene>
<accession>A0A3P5WNH3</accession>
<organism evidence="1 2">
    <name type="scientific">Filibacter tadaridae</name>
    <dbReference type="NCBI Taxonomy" id="2483811"/>
    <lineage>
        <taxon>Bacteria</taxon>
        <taxon>Bacillati</taxon>
        <taxon>Bacillota</taxon>
        <taxon>Bacilli</taxon>
        <taxon>Bacillales</taxon>
        <taxon>Caryophanaceae</taxon>
        <taxon>Filibacter</taxon>
    </lineage>
</organism>
<keyword evidence="2" id="KW-1185">Reference proteome</keyword>
<name>A0A3P5WNH3_9BACL</name>
<evidence type="ECO:0000313" key="2">
    <source>
        <dbReference type="Proteomes" id="UP000270468"/>
    </source>
</evidence>
<evidence type="ECO:0000313" key="1">
    <source>
        <dbReference type="EMBL" id="VDC21081.1"/>
    </source>
</evidence>
<reference evidence="1 2" key="1">
    <citation type="submission" date="2018-11" db="EMBL/GenBank/DDBJ databases">
        <authorList>
            <person name="Criscuolo A."/>
        </authorList>
    </citation>
    <scope>NUCLEOTIDE SEQUENCE [LARGE SCALE GENOMIC DNA]</scope>
    <source>
        <strain evidence="1">ATB-66</strain>
    </source>
</reference>
<dbReference type="Proteomes" id="UP000270468">
    <property type="component" value="Unassembled WGS sequence"/>
</dbReference>
<dbReference type="RefSeq" id="WP_124068996.1">
    <property type="nucleotide sequence ID" value="NZ_CBCRXF010000012.1"/>
</dbReference>